<evidence type="ECO:0000313" key="1">
    <source>
        <dbReference type="EMBL" id="ABD83279.1"/>
    </source>
</evidence>
<reference evidence="1" key="1">
    <citation type="journal article" date="2006" name="Mol. Genet. Genomics">
        <title>A complete physical map of a wild beet (Beta procumbens) translocation in sugar beet.</title>
        <authorList>
            <person name="Schulte D."/>
            <person name="Cai D."/>
            <person name="Kleine M."/>
            <person name="Fan L."/>
            <person name="Wang S."/>
            <person name="Jung C."/>
        </authorList>
    </citation>
    <scope>NUCLEOTIDE SEQUENCE</scope>
</reference>
<name>Q20CE6_BETVU</name>
<proteinExistence type="predicted"/>
<accession>Q20CE6</accession>
<protein>
    <submittedName>
        <fullName evidence="1">Fgenesh protein 20</fullName>
    </submittedName>
</protein>
<sequence>MGVVFEVSVKIKGLWYSVFIPALGSDNPSKNFVHAFLHVAQEELKVVGFDGDCHNACLDSFSIFQHDISPPSHDSELKLEVDALLILENMQIGSKNVGVIKEMMLENPERLQGSVGLSGIASALSFANEIRINGGSSLYVDGDEGSSCDKGNGTILDSVGVVGEVSILSPNSIMSNVVPKSSVRRLAKKNQCPLLNHLGFNRSMEKENGIQVSKRRCSVSYPNG</sequence>
<dbReference type="EMBL" id="DQ374024">
    <property type="protein sequence ID" value="ABD83279.1"/>
    <property type="molecule type" value="Genomic_DNA"/>
</dbReference>
<dbReference type="AlphaFoldDB" id="Q20CE6"/>
<organism evidence="1">
    <name type="scientific">Beta vulgaris</name>
    <name type="common">Sugar beet</name>
    <dbReference type="NCBI Taxonomy" id="161934"/>
    <lineage>
        <taxon>Eukaryota</taxon>
        <taxon>Viridiplantae</taxon>
        <taxon>Streptophyta</taxon>
        <taxon>Embryophyta</taxon>
        <taxon>Tracheophyta</taxon>
        <taxon>Spermatophyta</taxon>
        <taxon>Magnoliopsida</taxon>
        <taxon>eudicotyledons</taxon>
        <taxon>Gunneridae</taxon>
        <taxon>Pentapetalae</taxon>
        <taxon>Caryophyllales</taxon>
        <taxon>Chenopodiaceae</taxon>
        <taxon>Betoideae</taxon>
        <taxon>Beta</taxon>
    </lineage>
</organism>